<evidence type="ECO:0000256" key="3">
    <source>
        <dbReference type="ARBA" id="ARBA00023136"/>
    </source>
</evidence>
<keyword evidence="5" id="KW-1185">Reference proteome</keyword>
<dbReference type="RefSeq" id="XP_011384933.2">
    <property type="nucleotide sequence ID" value="XM_011386631.2"/>
</dbReference>
<gene>
    <name evidence="6" type="primary">LOC105310451</name>
</gene>
<protein>
    <submittedName>
        <fullName evidence="6">Brain-enriched guanylate kinase-associated protein-like</fullName>
    </submittedName>
</protein>
<dbReference type="AlphaFoldDB" id="A0A6P3RP59"/>
<evidence type="ECO:0000256" key="2">
    <source>
        <dbReference type="ARBA" id="ARBA00022553"/>
    </source>
</evidence>
<evidence type="ECO:0000256" key="1">
    <source>
        <dbReference type="ARBA" id="ARBA00004170"/>
    </source>
</evidence>
<dbReference type="GO" id="GO:0045202">
    <property type="term" value="C:synapse"/>
    <property type="evidence" value="ECO:0007669"/>
    <property type="project" value="TreeGrafter"/>
</dbReference>
<keyword evidence="3" id="KW-0472">Membrane</keyword>
<organism evidence="5 6">
    <name type="scientific">Pteropus vampyrus</name>
    <name type="common">Large flying fox</name>
    <dbReference type="NCBI Taxonomy" id="132908"/>
    <lineage>
        <taxon>Eukaryota</taxon>
        <taxon>Metazoa</taxon>
        <taxon>Chordata</taxon>
        <taxon>Craniata</taxon>
        <taxon>Vertebrata</taxon>
        <taxon>Euteleostomi</taxon>
        <taxon>Mammalia</taxon>
        <taxon>Eutheria</taxon>
        <taxon>Laurasiatheria</taxon>
        <taxon>Chiroptera</taxon>
        <taxon>Yinpterochiroptera</taxon>
        <taxon>Pteropodoidea</taxon>
        <taxon>Pteropodidae</taxon>
        <taxon>Pteropodinae</taxon>
        <taxon>Pteropus</taxon>
    </lineage>
</organism>
<comment type="subcellular location">
    <subcellularLocation>
        <location evidence="1">Membrane</location>
        <topology evidence="1">Peripheral membrane protein</topology>
    </subcellularLocation>
</comment>
<dbReference type="Proteomes" id="UP000515202">
    <property type="component" value="Unplaced"/>
</dbReference>
<evidence type="ECO:0000313" key="6">
    <source>
        <dbReference type="RefSeq" id="XP_011384933.2"/>
    </source>
</evidence>
<keyword evidence="2" id="KW-0597">Phosphoprotein</keyword>
<dbReference type="GO" id="GO:0016020">
    <property type="term" value="C:membrane"/>
    <property type="evidence" value="ECO:0007669"/>
    <property type="project" value="UniProtKB-SubCell"/>
</dbReference>
<dbReference type="KEGG" id="pvp:105310451"/>
<sequence length="285" mass="30464">MWAGRGCRLAPVPLGAGTLYRVVFVRTRVSVPGASRSKEPAGFSYRGPHLLGGSHLGKQWIARQGPFMHQQLQALYRKDCSLAAQLLQCSQTYGRVHKVSEVTWSLRAKPGSARLPREDVRGQWRPLSVEDIGAYSFPAAAARASPCSFSERYYGSSPGKKAEGRASPLYASYKADSFSEGDDLSQGPLGEPCFLRAGGPAEPLPSYVASEGDGERLGGQLCGVAGSPEPGPSPHSSRDSLEPSSMEASPEMHPTARLSPQPTFPRTGTSGLSRKDSLTKAQLYG</sequence>
<dbReference type="PANTHER" id="PTHR28664">
    <property type="entry name" value="TIGHT JUNCTION-ASSOCIATED PROTEIN 1"/>
    <property type="match status" value="1"/>
</dbReference>
<dbReference type="PANTHER" id="PTHR28664:SF2">
    <property type="entry name" value="BRAIN-ENRICHED GUANYLATE KINASE-ASSOCIATED PROTEIN"/>
    <property type="match status" value="1"/>
</dbReference>
<proteinExistence type="predicted"/>
<dbReference type="OrthoDB" id="9217007at2759"/>
<reference evidence="6" key="1">
    <citation type="submission" date="2025-08" db="UniProtKB">
        <authorList>
            <consortium name="RefSeq"/>
        </authorList>
    </citation>
    <scope>IDENTIFICATION</scope>
    <source>
        <tissue evidence="6">Kidney</tissue>
    </source>
</reference>
<feature type="non-terminal residue" evidence="6">
    <location>
        <position position="285"/>
    </location>
</feature>
<evidence type="ECO:0000313" key="5">
    <source>
        <dbReference type="Proteomes" id="UP000515202"/>
    </source>
</evidence>
<feature type="compositionally biased region" description="Polar residues" evidence="4">
    <location>
        <begin position="258"/>
        <end position="272"/>
    </location>
</feature>
<dbReference type="GeneID" id="105310451"/>
<feature type="region of interest" description="Disordered" evidence="4">
    <location>
        <begin position="204"/>
        <end position="285"/>
    </location>
</feature>
<name>A0A6P3RP59_PTEVA</name>
<evidence type="ECO:0000256" key="4">
    <source>
        <dbReference type="SAM" id="MobiDB-lite"/>
    </source>
</evidence>
<accession>A0A6P3RP59</accession>
<dbReference type="InterPro" id="IPR043441">
    <property type="entry name" value="Tjap1/BEGAIN"/>
</dbReference>